<dbReference type="GO" id="GO:0020037">
    <property type="term" value="F:heme binding"/>
    <property type="evidence" value="ECO:0007669"/>
    <property type="project" value="InterPro"/>
</dbReference>
<feature type="transmembrane region" description="Helical" evidence="10">
    <location>
        <begin position="26"/>
        <end position="45"/>
    </location>
</feature>
<dbReference type="AlphaFoldDB" id="A0AA39GEV3"/>
<organism evidence="11 12">
    <name type="scientific">Sarocladium strictum</name>
    <name type="common">Black bundle disease fungus</name>
    <name type="synonym">Acremonium strictum</name>
    <dbReference type="NCBI Taxonomy" id="5046"/>
    <lineage>
        <taxon>Eukaryota</taxon>
        <taxon>Fungi</taxon>
        <taxon>Dikarya</taxon>
        <taxon>Ascomycota</taxon>
        <taxon>Pezizomycotina</taxon>
        <taxon>Sordariomycetes</taxon>
        <taxon>Hypocreomycetidae</taxon>
        <taxon>Hypocreales</taxon>
        <taxon>Sarocladiaceae</taxon>
        <taxon>Sarocladium</taxon>
    </lineage>
</organism>
<dbReference type="InterPro" id="IPR002401">
    <property type="entry name" value="Cyt_P450_E_grp-I"/>
</dbReference>
<dbReference type="PRINTS" id="PR00463">
    <property type="entry name" value="EP450I"/>
</dbReference>
<keyword evidence="10" id="KW-1133">Transmembrane helix</keyword>
<dbReference type="InterPro" id="IPR001128">
    <property type="entry name" value="Cyt_P450"/>
</dbReference>
<comment type="similarity">
    <text evidence="2 9">Belongs to the cytochrome P450 family.</text>
</comment>
<dbReference type="Pfam" id="PF00067">
    <property type="entry name" value="p450"/>
    <property type="match status" value="1"/>
</dbReference>
<evidence type="ECO:0000256" key="5">
    <source>
        <dbReference type="ARBA" id="ARBA00023002"/>
    </source>
</evidence>
<dbReference type="GO" id="GO:0016705">
    <property type="term" value="F:oxidoreductase activity, acting on paired donors, with incorporation or reduction of molecular oxygen"/>
    <property type="evidence" value="ECO:0007669"/>
    <property type="project" value="InterPro"/>
</dbReference>
<dbReference type="PRINTS" id="PR00385">
    <property type="entry name" value="P450"/>
</dbReference>
<dbReference type="InterPro" id="IPR017972">
    <property type="entry name" value="Cyt_P450_CS"/>
</dbReference>
<evidence type="ECO:0000256" key="4">
    <source>
        <dbReference type="ARBA" id="ARBA00022723"/>
    </source>
</evidence>
<comment type="caution">
    <text evidence="11">The sequence shown here is derived from an EMBL/GenBank/DDBJ whole genome shotgun (WGS) entry which is preliminary data.</text>
</comment>
<sequence length="516" mass="59671">MDLASFHIPPNADWLRELRGTSWSSLVAYLGIIAAAYLLILRPAYNVFLHPLRKYPGPKLWAASSLPWGFTFMNGQWHDKIRALHAEYGHVVRIAPDELSYDVPEAWEDIYGKPKRQKENGKPTWYLNHTSNEMVSAKEKEHGRMRRLLSPGFTSAAMMEQEPFIKVHVDLLLQRLQEQCGKGARIDMFEWLSFCTFDIVGDLSFGEPFGCLRDAKLNPWLATVYANVKLAHTVTLGCRIPLFLFFLPVQKVWRLYQASRTFAREVKTMIDGQLAHDHPRPDFLRLMTTKRTSAYMTREELYSNAAFLTLAGSETTSTTTTVALYYMGMHPEVKNQVVREVLSAFRSEDEINMRSANTLPYLMGVIEESMRYHPPGPNALWRITPPEGNRILGEWVPGNTVLGIPHRTVYRSAHNFTRPDEFLPERWLKQNHGKGSEFANDRRDGFHPFSYGPRACLAMNLAYAEMRFILARMIWNFDFEIAPESRDFPDGLRSWLVWDKRPMYVELRRRDRGSEA</sequence>
<comment type="cofactor">
    <cofactor evidence="1 8">
        <name>heme</name>
        <dbReference type="ChEBI" id="CHEBI:30413"/>
    </cofactor>
</comment>
<evidence type="ECO:0000256" key="8">
    <source>
        <dbReference type="PIRSR" id="PIRSR602401-1"/>
    </source>
</evidence>
<keyword evidence="5 9" id="KW-0560">Oxidoreductase</keyword>
<keyword evidence="10" id="KW-0812">Transmembrane</keyword>
<dbReference type="InterPro" id="IPR050121">
    <property type="entry name" value="Cytochrome_P450_monoxygenase"/>
</dbReference>
<evidence type="ECO:0000256" key="9">
    <source>
        <dbReference type="RuleBase" id="RU000461"/>
    </source>
</evidence>
<evidence type="ECO:0008006" key="13">
    <source>
        <dbReference type="Google" id="ProtNLM"/>
    </source>
</evidence>
<dbReference type="PANTHER" id="PTHR24305">
    <property type="entry name" value="CYTOCHROME P450"/>
    <property type="match status" value="1"/>
</dbReference>
<dbReference type="Proteomes" id="UP001175261">
    <property type="component" value="Unassembled WGS sequence"/>
</dbReference>
<evidence type="ECO:0000256" key="6">
    <source>
        <dbReference type="ARBA" id="ARBA00023004"/>
    </source>
</evidence>
<keyword evidence="4 8" id="KW-0479">Metal-binding</keyword>
<dbReference type="GO" id="GO:0005506">
    <property type="term" value="F:iron ion binding"/>
    <property type="evidence" value="ECO:0007669"/>
    <property type="project" value="InterPro"/>
</dbReference>
<keyword evidence="7 9" id="KW-0503">Monooxygenase</keyword>
<dbReference type="CDD" id="cd11058">
    <property type="entry name" value="CYP60B-like"/>
    <property type="match status" value="1"/>
</dbReference>
<keyword evidence="3 8" id="KW-0349">Heme</keyword>
<evidence type="ECO:0000256" key="3">
    <source>
        <dbReference type="ARBA" id="ARBA00022617"/>
    </source>
</evidence>
<dbReference type="InterPro" id="IPR036396">
    <property type="entry name" value="Cyt_P450_sf"/>
</dbReference>
<evidence type="ECO:0000313" key="12">
    <source>
        <dbReference type="Proteomes" id="UP001175261"/>
    </source>
</evidence>
<feature type="binding site" description="axial binding residue" evidence="8">
    <location>
        <position position="456"/>
    </location>
    <ligand>
        <name>heme</name>
        <dbReference type="ChEBI" id="CHEBI:30413"/>
    </ligand>
    <ligandPart>
        <name>Fe</name>
        <dbReference type="ChEBI" id="CHEBI:18248"/>
    </ligandPart>
</feature>
<dbReference type="GO" id="GO:0004497">
    <property type="term" value="F:monooxygenase activity"/>
    <property type="evidence" value="ECO:0007669"/>
    <property type="project" value="UniProtKB-KW"/>
</dbReference>
<accession>A0AA39GEV3</accession>
<evidence type="ECO:0000256" key="7">
    <source>
        <dbReference type="ARBA" id="ARBA00023033"/>
    </source>
</evidence>
<dbReference type="PROSITE" id="PS00086">
    <property type="entry name" value="CYTOCHROME_P450"/>
    <property type="match status" value="1"/>
</dbReference>
<evidence type="ECO:0000256" key="10">
    <source>
        <dbReference type="SAM" id="Phobius"/>
    </source>
</evidence>
<dbReference type="Gene3D" id="1.10.630.10">
    <property type="entry name" value="Cytochrome P450"/>
    <property type="match status" value="1"/>
</dbReference>
<dbReference type="PANTHER" id="PTHR24305:SF230">
    <property type="entry name" value="P450, PUTATIVE (EUROFUNG)-RELATED"/>
    <property type="match status" value="1"/>
</dbReference>
<protein>
    <recommendedName>
        <fullName evidence="13">Cytochrome P450</fullName>
    </recommendedName>
</protein>
<proteinExistence type="inferred from homology"/>
<name>A0AA39GEV3_SARSR</name>
<dbReference type="EMBL" id="JAPDFR010000006">
    <property type="protein sequence ID" value="KAK0385881.1"/>
    <property type="molecule type" value="Genomic_DNA"/>
</dbReference>
<evidence type="ECO:0000256" key="1">
    <source>
        <dbReference type="ARBA" id="ARBA00001971"/>
    </source>
</evidence>
<evidence type="ECO:0000256" key="2">
    <source>
        <dbReference type="ARBA" id="ARBA00010617"/>
    </source>
</evidence>
<keyword evidence="10" id="KW-0472">Membrane</keyword>
<dbReference type="SUPFAM" id="SSF48264">
    <property type="entry name" value="Cytochrome P450"/>
    <property type="match status" value="1"/>
</dbReference>
<keyword evidence="12" id="KW-1185">Reference proteome</keyword>
<gene>
    <name evidence="11" type="ORF">NLU13_7058</name>
</gene>
<keyword evidence="6 8" id="KW-0408">Iron</keyword>
<reference evidence="11" key="1">
    <citation type="submission" date="2022-10" db="EMBL/GenBank/DDBJ databases">
        <title>Determination and structural analysis of whole genome sequence of Sarocladium strictum F4-1.</title>
        <authorList>
            <person name="Hu L."/>
            <person name="Jiang Y."/>
        </authorList>
    </citation>
    <scope>NUCLEOTIDE SEQUENCE</scope>
    <source>
        <strain evidence="11">F4-1</strain>
    </source>
</reference>
<evidence type="ECO:0000313" key="11">
    <source>
        <dbReference type="EMBL" id="KAK0385881.1"/>
    </source>
</evidence>